<reference evidence="2" key="1">
    <citation type="submission" date="2022-08" db="EMBL/GenBank/DDBJ databases">
        <authorList>
            <consortium name="DOE Joint Genome Institute"/>
            <person name="Min B."/>
            <person name="Riley R."/>
            <person name="Sierra-Patev S."/>
            <person name="Naranjo-Ortiz M."/>
            <person name="Looney B."/>
            <person name="Konkel Z."/>
            <person name="Slot J.C."/>
            <person name="Sakamoto Y."/>
            <person name="Steenwyk J.L."/>
            <person name="Rokas A."/>
            <person name="Carro J."/>
            <person name="Camarero S."/>
            <person name="Ferreira P."/>
            <person name="Molpeceres G."/>
            <person name="Ruiz-Duenas F.J."/>
            <person name="Serrano A."/>
            <person name="Henrissat B."/>
            <person name="Drula E."/>
            <person name="Hughes K.W."/>
            <person name="Mata J.L."/>
            <person name="Ishikawa N.K."/>
            <person name="Vargas-Isla R."/>
            <person name="Ushijima S."/>
            <person name="Smith C.A."/>
            <person name="Ahrendt S."/>
            <person name="Andreopoulos W."/>
            <person name="He G."/>
            <person name="Labutti K."/>
            <person name="Lipzen A."/>
            <person name="Ng V."/>
            <person name="Sandor L."/>
            <person name="Barry K."/>
            <person name="Martinez A.T."/>
            <person name="Xiao Y."/>
            <person name="Gibbons J.G."/>
            <person name="Terashima K."/>
            <person name="Hibbett D.S."/>
            <person name="Grigoriev I.V."/>
        </authorList>
    </citation>
    <scope>NUCLEOTIDE SEQUENCE</scope>
    <source>
        <strain evidence="2">TFB10827</strain>
    </source>
</reference>
<accession>A0ABQ8PXD9</accession>
<proteinExistence type="inferred from homology"/>
<keyword evidence="1" id="KW-0496">Mitochondrion</keyword>
<sequence>MPFLSIHQSLEIEDFNGNAEIPVEVQIEGDAEMRFSYILGNIWSTLFLSCSRISKHAGSTKLPPIIATIAAGDNAIGMRITDQGGGLLTLQNSVQNPADLFSFSHIRNSARMEHSRLLSLRTASSYHQGIWAAVNEQVENWQCLPNPEKEDGVERHARMGIGLPMSNIFATYFGGSLGPAVLEYLTEYATRFNHSVPALLNILQVSSIALARTRQQKILPTLASFSENSNQRS</sequence>
<comment type="caution">
    <text evidence="2">The sequence shown here is derived from an EMBL/GenBank/DDBJ whole genome shotgun (WGS) entry which is preliminary data.</text>
</comment>
<evidence type="ECO:0000256" key="1">
    <source>
        <dbReference type="RuleBase" id="RU366032"/>
    </source>
</evidence>
<dbReference type="InterPro" id="IPR039028">
    <property type="entry name" value="BCKD/PDK"/>
</dbReference>
<dbReference type="PANTHER" id="PTHR11947:SF25">
    <property type="entry name" value="[PYRUVATE DEHYDROGENASE (ACETYL-TRANSFERRING)] KINASE 2, MITOCHONDRIAL"/>
    <property type="match status" value="1"/>
</dbReference>
<keyword evidence="1" id="KW-0808">Transferase</keyword>
<gene>
    <name evidence="2" type="ORF">F5050DRAFT_1317299</name>
</gene>
<keyword evidence="3" id="KW-1185">Reference proteome</keyword>
<name>A0ABQ8PXD9_9AGAR</name>
<dbReference type="EMBL" id="MU791185">
    <property type="protein sequence ID" value="KAJ3991092.1"/>
    <property type="molecule type" value="Genomic_DNA"/>
</dbReference>
<organism evidence="2 3">
    <name type="scientific">Lentinula boryana</name>
    <dbReference type="NCBI Taxonomy" id="40481"/>
    <lineage>
        <taxon>Eukaryota</taxon>
        <taxon>Fungi</taxon>
        <taxon>Dikarya</taxon>
        <taxon>Basidiomycota</taxon>
        <taxon>Agaricomycotina</taxon>
        <taxon>Agaricomycetes</taxon>
        <taxon>Agaricomycetidae</taxon>
        <taxon>Agaricales</taxon>
        <taxon>Marasmiineae</taxon>
        <taxon>Omphalotaceae</taxon>
        <taxon>Lentinula</taxon>
    </lineage>
</organism>
<evidence type="ECO:0000313" key="2">
    <source>
        <dbReference type="EMBL" id="KAJ3991092.1"/>
    </source>
</evidence>
<evidence type="ECO:0000313" key="3">
    <source>
        <dbReference type="Proteomes" id="UP001163828"/>
    </source>
</evidence>
<dbReference type="PANTHER" id="PTHR11947">
    <property type="entry name" value="PYRUVATE DEHYDROGENASE KINASE"/>
    <property type="match status" value="1"/>
</dbReference>
<comment type="subcellular location">
    <subcellularLocation>
        <location evidence="1">Mitochondrion matrix</location>
    </subcellularLocation>
</comment>
<dbReference type="EC" id="2.7.11.-" evidence="1"/>
<dbReference type="InterPro" id="IPR036890">
    <property type="entry name" value="HATPase_C_sf"/>
</dbReference>
<keyword evidence="1" id="KW-0547">Nucleotide-binding</keyword>
<dbReference type="Proteomes" id="UP001163828">
    <property type="component" value="Unassembled WGS sequence"/>
</dbReference>
<protein>
    <recommendedName>
        <fullName evidence="1">Protein-serine/threonine kinase</fullName>
        <ecNumber evidence="1">2.7.11.-</ecNumber>
    </recommendedName>
</protein>
<keyword evidence="1" id="KW-0067">ATP-binding</keyword>
<comment type="similarity">
    <text evidence="1">Belongs to the PDK/BCKDK protein kinase family.</text>
</comment>
<dbReference type="Gene3D" id="3.30.565.10">
    <property type="entry name" value="Histidine kinase-like ATPase, C-terminal domain"/>
    <property type="match status" value="1"/>
</dbReference>
<keyword evidence="1" id="KW-0418">Kinase</keyword>